<evidence type="ECO:0000313" key="4">
    <source>
        <dbReference type="Proteomes" id="UP000654075"/>
    </source>
</evidence>
<name>A0A813D8X6_POLGL</name>
<dbReference type="EMBL" id="CAJNNW010016048">
    <property type="protein sequence ID" value="CAE8658442.1"/>
    <property type="molecule type" value="Genomic_DNA"/>
</dbReference>
<comment type="caution">
    <text evidence="2">The sequence shown here is derived from an EMBL/GenBank/DDBJ whole genome shotgun (WGS) entry which is preliminary data.</text>
</comment>
<gene>
    <name evidence="2" type="ORF">PGLA1383_LOCUS1077</name>
    <name evidence="3" type="ORF">PGLA2088_LOCUS13414</name>
</gene>
<sequence length="144" mass="15562">MVLSIVPAPHHRCVAFGAISSQQDVQGAELRLLNPGTKQLFANIREAGTFPRRWLRGSSTAREHPDSLASVAAAPLSARQYDSTERRRLLGMDSRGGSSSTNGTGLSQEWVVASPAYLSGESPVPMDQKQSPQNLKEFFPASAR</sequence>
<feature type="region of interest" description="Disordered" evidence="1">
    <location>
        <begin position="79"/>
        <end position="144"/>
    </location>
</feature>
<keyword evidence="4" id="KW-1185">Reference proteome</keyword>
<evidence type="ECO:0000313" key="2">
    <source>
        <dbReference type="EMBL" id="CAE8582074.1"/>
    </source>
</evidence>
<proteinExistence type="predicted"/>
<protein>
    <submittedName>
        <fullName evidence="2">Uncharacterized protein</fullName>
    </submittedName>
</protein>
<dbReference type="EMBL" id="CAJNNV010000283">
    <property type="protein sequence ID" value="CAE8582074.1"/>
    <property type="molecule type" value="Genomic_DNA"/>
</dbReference>
<accession>A0A813D8X6</accession>
<feature type="compositionally biased region" description="Low complexity" evidence="1">
    <location>
        <begin position="95"/>
        <end position="107"/>
    </location>
</feature>
<dbReference type="AlphaFoldDB" id="A0A813D8X6"/>
<organism evidence="2 4">
    <name type="scientific">Polarella glacialis</name>
    <name type="common">Dinoflagellate</name>
    <dbReference type="NCBI Taxonomy" id="89957"/>
    <lineage>
        <taxon>Eukaryota</taxon>
        <taxon>Sar</taxon>
        <taxon>Alveolata</taxon>
        <taxon>Dinophyceae</taxon>
        <taxon>Suessiales</taxon>
        <taxon>Suessiaceae</taxon>
        <taxon>Polarella</taxon>
    </lineage>
</organism>
<reference evidence="2" key="1">
    <citation type="submission" date="2021-02" db="EMBL/GenBank/DDBJ databases">
        <authorList>
            <person name="Dougan E. K."/>
            <person name="Rhodes N."/>
            <person name="Thang M."/>
            <person name="Chan C."/>
        </authorList>
    </citation>
    <scope>NUCLEOTIDE SEQUENCE</scope>
</reference>
<dbReference type="Proteomes" id="UP000654075">
    <property type="component" value="Unassembled WGS sequence"/>
</dbReference>
<dbReference type="Proteomes" id="UP000626109">
    <property type="component" value="Unassembled WGS sequence"/>
</dbReference>
<evidence type="ECO:0000313" key="3">
    <source>
        <dbReference type="EMBL" id="CAE8658442.1"/>
    </source>
</evidence>
<evidence type="ECO:0000256" key="1">
    <source>
        <dbReference type="SAM" id="MobiDB-lite"/>
    </source>
</evidence>